<keyword evidence="4" id="KW-1185">Reference proteome</keyword>
<evidence type="ECO:0000313" key="4">
    <source>
        <dbReference type="Proteomes" id="UP000887116"/>
    </source>
</evidence>
<keyword evidence="1" id="KW-0479">Metal-binding</keyword>
<evidence type="ECO:0000256" key="2">
    <source>
        <dbReference type="ARBA" id="ARBA00022801"/>
    </source>
</evidence>
<dbReference type="PANTHER" id="PTHR23422">
    <property type="entry name" value="DIPEPTIDYL PEPTIDASE III-RELATED"/>
    <property type="match status" value="1"/>
</dbReference>
<organism evidence="3 4">
    <name type="scientific">Trichonephila clavata</name>
    <name type="common">Joro spider</name>
    <name type="synonym">Nephila clavata</name>
    <dbReference type="NCBI Taxonomy" id="2740835"/>
    <lineage>
        <taxon>Eukaryota</taxon>
        <taxon>Metazoa</taxon>
        <taxon>Ecdysozoa</taxon>
        <taxon>Arthropoda</taxon>
        <taxon>Chelicerata</taxon>
        <taxon>Arachnida</taxon>
        <taxon>Araneae</taxon>
        <taxon>Araneomorphae</taxon>
        <taxon>Entelegynae</taxon>
        <taxon>Araneoidea</taxon>
        <taxon>Nephilidae</taxon>
        <taxon>Trichonephila</taxon>
    </lineage>
</organism>
<dbReference type="Proteomes" id="UP000887116">
    <property type="component" value="Unassembled WGS sequence"/>
</dbReference>
<dbReference type="GO" id="GO:0005737">
    <property type="term" value="C:cytoplasm"/>
    <property type="evidence" value="ECO:0007669"/>
    <property type="project" value="TreeGrafter"/>
</dbReference>
<evidence type="ECO:0000313" key="3">
    <source>
        <dbReference type="EMBL" id="GFQ94447.1"/>
    </source>
</evidence>
<keyword evidence="2" id="KW-0378">Hydrolase</keyword>
<gene>
    <name evidence="3" type="primary">dpp3</name>
    <name evidence="3" type="ORF">TNCT_575741</name>
</gene>
<evidence type="ECO:0000256" key="1">
    <source>
        <dbReference type="ARBA" id="ARBA00022723"/>
    </source>
</evidence>
<comment type="caution">
    <text evidence="3">The sequence shown here is derived from an EMBL/GenBank/DDBJ whole genome shotgun (WGS) entry which is preliminary data.</text>
</comment>
<dbReference type="Pfam" id="PF03571">
    <property type="entry name" value="Peptidase_M49"/>
    <property type="match status" value="1"/>
</dbReference>
<dbReference type="OrthoDB" id="4694525at2759"/>
<protein>
    <submittedName>
        <fullName evidence="3">Dipeptidyl peptidase 3</fullName>
    </submittedName>
</protein>
<dbReference type="EMBL" id="BMAO01014362">
    <property type="protein sequence ID" value="GFQ94447.1"/>
    <property type="molecule type" value="Genomic_DNA"/>
</dbReference>
<dbReference type="PANTHER" id="PTHR23422:SF11">
    <property type="entry name" value="DIPEPTIDYL PEPTIDASE 3"/>
    <property type="match status" value="1"/>
</dbReference>
<accession>A0A8X6G1S3</accession>
<dbReference type="GO" id="GO:0046872">
    <property type="term" value="F:metal ion binding"/>
    <property type="evidence" value="ECO:0007669"/>
    <property type="project" value="UniProtKB-KW"/>
</dbReference>
<dbReference type="AlphaFoldDB" id="A0A8X6G1S3"/>
<dbReference type="GO" id="GO:0008239">
    <property type="term" value="F:dipeptidyl-peptidase activity"/>
    <property type="evidence" value="ECO:0007669"/>
    <property type="project" value="TreeGrafter"/>
</dbReference>
<reference evidence="3" key="1">
    <citation type="submission" date="2020-07" db="EMBL/GenBank/DDBJ databases">
        <title>Multicomponent nature underlies the extraordinary mechanical properties of spider dragline silk.</title>
        <authorList>
            <person name="Kono N."/>
            <person name="Nakamura H."/>
            <person name="Mori M."/>
            <person name="Yoshida Y."/>
            <person name="Ohtoshi R."/>
            <person name="Malay A.D."/>
            <person name="Moran D.A.P."/>
            <person name="Tomita M."/>
            <person name="Numata K."/>
            <person name="Arakawa K."/>
        </authorList>
    </citation>
    <scope>NUCLEOTIDE SEQUENCE</scope>
</reference>
<sequence length="252" mass="28726">MSLTESPISWNISTWYEEGETYDSIFGSLGSSYEECRAECVALYLSDCSSVLSIFGYEGDEALNITYTIWLDMILKGLEGLEMYDPKTDTWLQAHSQARFAILQVVLESGEGFVKIEKTTGEDGKPDLLLTVDRSKIINVGKPAIGKFLGKLQLYRCTANIKSAKEMFDKYSLVISEDKHPFLDYREIVMDRKKPRRMFVQANTAVEDGAVKLRTYASDTEGLVESWIDRFQDVNIEAILEELWEKDRGLFK</sequence>
<dbReference type="InterPro" id="IPR039461">
    <property type="entry name" value="Peptidase_M49"/>
</dbReference>
<name>A0A8X6G1S3_TRICU</name>
<proteinExistence type="predicted"/>